<dbReference type="PIRSF" id="PIRSF003113">
    <property type="entry name" value="BolA"/>
    <property type="match status" value="1"/>
</dbReference>
<accession>A0ABQ5VUC0</accession>
<proteinExistence type="inferred from homology"/>
<dbReference type="PANTHER" id="PTHR46230:SF7">
    <property type="entry name" value="BOLA-LIKE PROTEIN 1"/>
    <property type="match status" value="1"/>
</dbReference>
<evidence type="ECO:0000256" key="1">
    <source>
        <dbReference type="RuleBase" id="RU003860"/>
    </source>
</evidence>
<protein>
    <submittedName>
        <fullName evidence="2">BolA family transcriptional regulator</fullName>
    </submittedName>
</protein>
<gene>
    <name evidence="2" type="ORF">GCM10007939_11350</name>
</gene>
<comment type="similarity">
    <text evidence="1">Belongs to the BolA/IbaG family.</text>
</comment>
<sequence>MLTAIETALQQTFDPTELEVVDDSESHRGHGGYREGETTHVNVKIRAEYFSDLSRVARQRAVNKALDFAFDQGLHALALDVDGA</sequence>
<name>A0ABQ5VUC0_9RHOB</name>
<dbReference type="SUPFAM" id="SSF82657">
    <property type="entry name" value="BolA-like"/>
    <property type="match status" value="1"/>
</dbReference>
<dbReference type="InterPro" id="IPR036065">
    <property type="entry name" value="BolA-like_sf"/>
</dbReference>
<dbReference type="RefSeq" id="WP_284376871.1">
    <property type="nucleotide sequence ID" value="NZ_BSNN01000002.1"/>
</dbReference>
<organism evidence="2 3">
    <name type="scientific">Amylibacter marinus</name>
    <dbReference type="NCBI Taxonomy" id="1475483"/>
    <lineage>
        <taxon>Bacteria</taxon>
        <taxon>Pseudomonadati</taxon>
        <taxon>Pseudomonadota</taxon>
        <taxon>Alphaproteobacteria</taxon>
        <taxon>Rhodobacterales</taxon>
        <taxon>Paracoccaceae</taxon>
        <taxon>Amylibacter</taxon>
    </lineage>
</organism>
<dbReference type="InterPro" id="IPR002634">
    <property type="entry name" value="BolA"/>
</dbReference>
<dbReference type="Gene3D" id="3.30.300.90">
    <property type="entry name" value="BolA-like"/>
    <property type="match status" value="1"/>
</dbReference>
<dbReference type="Proteomes" id="UP001156694">
    <property type="component" value="Unassembled WGS sequence"/>
</dbReference>
<dbReference type="PANTHER" id="PTHR46230">
    <property type="match status" value="1"/>
</dbReference>
<dbReference type="Pfam" id="PF01722">
    <property type="entry name" value="BolA"/>
    <property type="match status" value="1"/>
</dbReference>
<comment type="caution">
    <text evidence="2">The sequence shown here is derived from an EMBL/GenBank/DDBJ whole genome shotgun (WGS) entry which is preliminary data.</text>
</comment>
<keyword evidence="3" id="KW-1185">Reference proteome</keyword>
<reference evidence="3" key="1">
    <citation type="journal article" date="2019" name="Int. J. Syst. Evol. Microbiol.">
        <title>The Global Catalogue of Microorganisms (GCM) 10K type strain sequencing project: providing services to taxonomists for standard genome sequencing and annotation.</title>
        <authorList>
            <consortium name="The Broad Institute Genomics Platform"/>
            <consortium name="The Broad Institute Genome Sequencing Center for Infectious Disease"/>
            <person name="Wu L."/>
            <person name="Ma J."/>
        </authorList>
    </citation>
    <scope>NUCLEOTIDE SEQUENCE [LARGE SCALE GENOMIC DNA]</scope>
    <source>
        <strain evidence="3">NBRC 110140</strain>
    </source>
</reference>
<evidence type="ECO:0000313" key="2">
    <source>
        <dbReference type="EMBL" id="GLQ34852.1"/>
    </source>
</evidence>
<evidence type="ECO:0000313" key="3">
    <source>
        <dbReference type="Proteomes" id="UP001156694"/>
    </source>
</evidence>
<dbReference type="EMBL" id="BSNN01000002">
    <property type="protein sequence ID" value="GLQ34852.1"/>
    <property type="molecule type" value="Genomic_DNA"/>
</dbReference>